<evidence type="ECO:0000313" key="8">
    <source>
        <dbReference type="EMBL" id="KAB7661245.1"/>
    </source>
</evidence>
<evidence type="ECO:0000259" key="7">
    <source>
        <dbReference type="Pfam" id="PF01292"/>
    </source>
</evidence>
<evidence type="ECO:0000313" key="9">
    <source>
        <dbReference type="Proteomes" id="UP000430564"/>
    </source>
</evidence>
<keyword evidence="3 6" id="KW-0812">Transmembrane</keyword>
<dbReference type="GO" id="GO:0005886">
    <property type="term" value="C:plasma membrane"/>
    <property type="evidence" value="ECO:0007669"/>
    <property type="project" value="UniProtKB-SubCell"/>
</dbReference>
<dbReference type="OrthoDB" id="3172190at2"/>
<evidence type="ECO:0000256" key="2">
    <source>
        <dbReference type="ARBA" id="ARBA00022475"/>
    </source>
</evidence>
<keyword evidence="5 6" id="KW-0472">Membrane</keyword>
<organism evidence="8 9">
    <name type="scientific">Sutterella seckii</name>
    <dbReference type="NCBI Taxonomy" id="1944635"/>
    <lineage>
        <taxon>Bacteria</taxon>
        <taxon>Pseudomonadati</taxon>
        <taxon>Pseudomonadota</taxon>
        <taxon>Betaproteobacteria</taxon>
        <taxon>Burkholderiales</taxon>
        <taxon>Sutterellaceae</taxon>
        <taxon>Sutterella</taxon>
    </lineage>
</organism>
<dbReference type="SUPFAM" id="SSF81342">
    <property type="entry name" value="Transmembrane di-heme cytochromes"/>
    <property type="match status" value="1"/>
</dbReference>
<dbReference type="Gene3D" id="1.20.950.20">
    <property type="entry name" value="Transmembrane di-heme cytochromes, Chain C"/>
    <property type="match status" value="1"/>
</dbReference>
<dbReference type="AlphaFoldDB" id="A0A6I1ERT5"/>
<name>A0A6I1ERT5_9BURK</name>
<keyword evidence="4 6" id="KW-1133">Transmembrane helix</keyword>
<comment type="subcellular location">
    <subcellularLocation>
        <location evidence="1">Cell membrane</location>
        <topology evidence="1">Multi-pass membrane protein</topology>
    </subcellularLocation>
</comment>
<protein>
    <submittedName>
        <fullName evidence="8">Formate dehydrogenase</fullName>
    </submittedName>
</protein>
<evidence type="ECO:0000256" key="6">
    <source>
        <dbReference type="SAM" id="Phobius"/>
    </source>
</evidence>
<dbReference type="GO" id="GO:0009061">
    <property type="term" value="P:anaerobic respiration"/>
    <property type="evidence" value="ECO:0007669"/>
    <property type="project" value="TreeGrafter"/>
</dbReference>
<evidence type="ECO:0000256" key="1">
    <source>
        <dbReference type="ARBA" id="ARBA00004651"/>
    </source>
</evidence>
<dbReference type="EMBL" id="WEHX01000022">
    <property type="protein sequence ID" value="KAB7661245.1"/>
    <property type="molecule type" value="Genomic_DNA"/>
</dbReference>
<dbReference type="GO" id="GO:0009055">
    <property type="term" value="F:electron transfer activity"/>
    <property type="evidence" value="ECO:0007669"/>
    <property type="project" value="InterPro"/>
</dbReference>
<keyword evidence="2" id="KW-1003">Cell membrane</keyword>
<feature type="transmembrane region" description="Helical" evidence="6">
    <location>
        <begin position="12"/>
        <end position="33"/>
    </location>
</feature>
<dbReference type="PANTHER" id="PTHR30074:SF5">
    <property type="entry name" value="FORMATE DEHYDROGENASE, NITRATE-INDUCIBLE, CYTOCHROME B556(FDN) SUBUNIT"/>
    <property type="match status" value="1"/>
</dbReference>
<comment type="caution">
    <text evidence="8">The sequence shown here is derived from an EMBL/GenBank/DDBJ whole genome shotgun (WGS) entry which is preliminary data.</text>
</comment>
<dbReference type="InterPro" id="IPR011577">
    <property type="entry name" value="Cyt_b561_bac/Ni-Hgenase"/>
</dbReference>
<dbReference type="RefSeq" id="WP_152158101.1">
    <property type="nucleotide sequence ID" value="NZ_WEHX01000022.1"/>
</dbReference>
<proteinExistence type="predicted"/>
<dbReference type="PANTHER" id="PTHR30074">
    <property type="entry name" value="FORMATE DEHYDROGENASE, NITRATE-INDUCIBLE, CYTOCHROME B556 FDN SUBUNIT"/>
    <property type="match status" value="1"/>
</dbReference>
<feature type="transmembrane region" description="Helical" evidence="6">
    <location>
        <begin position="173"/>
        <end position="193"/>
    </location>
</feature>
<reference evidence="8 9" key="1">
    <citation type="submission" date="2019-10" db="EMBL/GenBank/DDBJ databases">
        <title>Genome diversity of Sutterella seckii.</title>
        <authorList>
            <person name="Chaplin A.V."/>
            <person name="Sokolova S.R."/>
            <person name="Mosin K.A."/>
            <person name="Ivanova E.L."/>
            <person name="Kochetkova T.O."/>
            <person name="Goltsov A.Y."/>
            <person name="Trofimov D.Y."/>
            <person name="Efimov B.A."/>
        </authorList>
    </citation>
    <scope>NUCLEOTIDE SEQUENCE [LARGE SCALE GENOMIC DNA]</scope>
    <source>
        <strain evidence="8 9">ASD393</strain>
    </source>
</reference>
<dbReference type="Proteomes" id="UP000430564">
    <property type="component" value="Unassembled WGS sequence"/>
</dbReference>
<dbReference type="InterPro" id="IPR016174">
    <property type="entry name" value="Di-haem_cyt_TM"/>
</dbReference>
<feature type="domain" description="Cytochrome b561 bacterial/Ni-hydrogenase" evidence="7">
    <location>
        <begin position="7"/>
        <end position="204"/>
    </location>
</feature>
<dbReference type="GO" id="GO:0036397">
    <property type="term" value="F:formate dehydrogenase (quinone) activity"/>
    <property type="evidence" value="ECO:0007669"/>
    <property type="project" value="TreeGrafter"/>
</dbReference>
<sequence length="239" mass="27083">MTRYIQRHSLLTRVTHGVVAITCILLAVTGLFVFWPELGGSVMGGEFTHWMRMLHRIIAIPFILIPLYAVFRSPKGCVHLFKEDIFGKWDKDDYLWAMKFPFYLFFPSKVHMPPQHHVKSAQRLADGALVFFCIIMAVTGMILWLNTGLLPNGGMKVAFSTDVLLWARLLHDIFFALTVIVGIAHIYLGAGIFEPYKGTARIMFGDGKVSESDALYHWGYWANQELTSGKNVTVEKDGK</sequence>
<evidence type="ECO:0000256" key="3">
    <source>
        <dbReference type="ARBA" id="ARBA00022692"/>
    </source>
</evidence>
<evidence type="ECO:0000256" key="5">
    <source>
        <dbReference type="ARBA" id="ARBA00023136"/>
    </source>
</evidence>
<gene>
    <name evidence="8" type="ORF">GBM95_05090</name>
</gene>
<dbReference type="Pfam" id="PF01292">
    <property type="entry name" value="Ni_hydr_CYTB"/>
    <property type="match status" value="1"/>
</dbReference>
<dbReference type="GO" id="GO:0022904">
    <property type="term" value="P:respiratory electron transport chain"/>
    <property type="evidence" value="ECO:0007669"/>
    <property type="project" value="InterPro"/>
</dbReference>
<dbReference type="GO" id="GO:0015944">
    <property type="term" value="P:formate oxidation"/>
    <property type="evidence" value="ECO:0007669"/>
    <property type="project" value="TreeGrafter"/>
</dbReference>
<dbReference type="GO" id="GO:0009326">
    <property type="term" value="C:formate dehydrogenase complex"/>
    <property type="evidence" value="ECO:0007669"/>
    <property type="project" value="TreeGrafter"/>
</dbReference>
<dbReference type="InterPro" id="IPR051817">
    <property type="entry name" value="FDH_cytochrome_b556_subunit"/>
</dbReference>
<feature type="transmembrane region" description="Helical" evidence="6">
    <location>
        <begin position="124"/>
        <end position="145"/>
    </location>
</feature>
<evidence type="ECO:0000256" key="4">
    <source>
        <dbReference type="ARBA" id="ARBA00022989"/>
    </source>
</evidence>
<feature type="transmembrane region" description="Helical" evidence="6">
    <location>
        <begin position="53"/>
        <end position="71"/>
    </location>
</feature>
<accession>A0A6I1ERT5</accession>